<dbReference type="Proteomes" id="UP000183832">
    <property type="component" value="Unassembled WGS sequence"/>
</dbReference>
<sequence length="420" mass="48585">MSNYDQQSEDFLNSSVLGDDFFNEIVEKKLGNSRNGFKLQLILLSPATGKNENYVSVLYRAKIKIEMIETNEKKSVDVIIKASLTLEEMKTLNSFHRERAIYEKVLKSVKNIWFEIAAKVIKFGPQDVVFKTNPYEIIVLDDLKAAGYEMLNRKVGLNMEQTKMLLMKLAKFHAASAILYQESGKIDDHFDRKIIPLFPEEGSMIDASRRMLEAFETSVRNNEGFEYIANKISNWNVKKFLAAFTNVAEPMKCGFQVMNHGDVWVNNLMFRFDHETNSVNDVLMIDYELSFWGSPAADLLYFLITSVEDNVKVEHFDTFISFYHEQLSESLKMLKYVGHIPTLSELHIDLLEKGFFACSSMTGTLFFAKYDSNEEFSMEIFLSDEDNSEKLARLYDNDNYKKAMHLQYLPTNQILYTTIN</sequence>
<dbReference type="PANTHER" id="PTHR11012:SF56">
    <property type="entry name" value="CHK KINASE-LIKE DOMAIN-CONTAINING PROTEIN-RELATED"/>
    <property type="match status" value="1"/>
</dbReference>
<dbReference type="EMBL" id="CVRI01000020">
    <property type="protein sequence ID" value="CRK90625.1"/>
    <property type="molecule type" value="Genomic_DNA"/>
</dbReference>
<dbReference type="Gene3D" id="3.90.1200.10">
    <property type="match status" value="1"/>
</dbReference>
<evidence type="ECO:0000313" key="2">
    <source>
        <dbReference type="EMBL" id="CRK90625.1"/>
    </source>
</evidence>
<dbReference type="SUPFAM" id="SSF56112">
    <property type="entry name" value="Protein kinase-like (PK-like)"/>
    <property type="match status" value="1"/>
</dbReference>
<dbReference type="SMART" id="SM00587">
    <property type="entry name" value="CHK"/>
    <property type="match status" value="1"/>
</dbReference>
<protein>
    <submittedName>
        <fullName evidence="2">CLUMA_CG004327, isoform A</fullName>
    </submittedName>
</protein>
<dbReference type="AlphaFoldDB" id="A0A1J1HWX0"/>
<accession>A0A1J1HWX0</accession>
<dbReference type="InterPro" id="IPR004119">
    <property type="entry name" value="EcKL"/>
</dbReference>
<evidence type="ECO:0000259" key="1">
    <source>
        <dbReference type="SMART" id="SM00587"/>
    </source>
</evidence>
<dbReference type="OrthoDB" id="191037at2759"/>
<dbReference type="InterPro" id="IPR011009">
    <property type="entry name" value="Kinase-like_dom_sf"/>
</dbReference>
<gene>
    <name evidence="2" type="primary">similar to AGAP012971-PA</name>
    <name evidence="2" type="ORF">CLUMA_CG004327</name>
</gene>
<evidence type="ECO:0000313" key="3">
    <source>
        <dbReference type="Proteomes" id="UP000183832"/>
    </source>
</evidence>
<dbReference type="PANTHER" id="PTHR11012">
    <property type="entry name" value="PROTEIN KINASE-LIKE DOMAIN-CONTAINING"/>
    <property type="match status" value="1"/>
</dbReference>
<reference evidence="2 3" key="1">
    <citation type="submission" date="2015-04" db="EMBL/GenBank/DDBJ databases">
        <authorList>
            <person name="Syromyatnikov M.Y."/>
            <person name="Popov V.N."/>
        </authorList>
    </citation>
    <scope>NUCLEOTIDE SEQUENCE [LARGE SCALE GENOMIC DNA]</scope>
</reference>
<feature type="domain" description="CHK kinase-like" evidence="1">
    <location>
        <begin position="138"/>
        <end position="333"/>
    </location>
</feature>
<dbReference type="InterPro" id="IPR015897">
    <property type="entry name" value="CHK_kinase-like"/>
</dbReference>
<organism evidence="2 3">
    <name type="scientific">Clunio marinus</name>
    <dbReference type="NCBI Taxonomy" id="568069"/>
    <lineage>
        <taxon>Eukaryota</taxon>
        <taxon>Metazoa</taxon>
        <taxon>Ecdysozoa</taxon>
        <taxon>Arthropoda</taxon>
        <taxon>Hexapoda</taxon>
        <taxon>Insecta</taxon>
        <taxon>Pterygota</taxon>
        <taxon>Neoptera</taxon>
        <taxon>Endopterygota</taxon>
        <taxon>Diptera</taxon>
        <taxon>Nematocera</taxon>
        <taxon>Chironomoidea</taxon>
        <taxon>Chironomidae</taxon>
        <taxon>Clunio</taxon>
    </lineage>
</organism>
<dbReference type="Pfam" id="PF02958">
    <property type="entry name" value="EcKL"/>
    <property type="match status" value="1"/>
</dbReference>
<keyword evidence="3" id="KW-1185">Reference proteome</keyword>
<proteinExistence type="predicted"/>
<name>A0A1J1HWX0_9DIPT</name>